<dbReference type="Pfam" id="PF12670">
    <property type="entry name" value="DUF3792"/>
    <property type="match status" value="1"/>
</dbReference>
<name>A0A9D1DUP1_9FIRM</name>
<organism evidence="2 3">
    <name type="scientific">Candidatus Onthousia excrementipullorum</name>
    <dbReference type="NCBI Taxonomy" id="2840884"/>
    <lineage>
        <taxon>Bacteria</taxon>
        <taxon>Bacillati</taxon>
        <taxon>Bacillota</taxon>
        <taxon>Bacilli</taxon>
        <taxon>Candidatus Onthousia</taxon>
    </lineage>
</organism>
<feature type="transmembrane region" description="Helical" evidence="1">
    <location>
        <begin position="38"/>
        <end position="58"/>
    </location>
</feature>
<protein>
    <submittedName>
        <fullName evidence="2">TIGR04086 family membrane protein</fullName>
    </submittedName>
</protein>
<keyword evidence="1" id="KW-1133">Transmembrane helix</keyword>
<sequence>MNYLKKIGKFTLTTLISIIILGLILNTLYYFNIINNNIYNLMKMLIVLLILFINAFLLGKSSSKYGLVEGLKLGTIFLIIMIILKLITNSAFDIRTFIYSLIILLTTSVGAVIGINKKEKK</sequence>
<gene>
    <name evidence="2" type="ORF">IAB38_05035</name>
</gene>
<evidence type="ECO:0000256" key="1">
    <source>
        <dbReference type="SAM" id="Phobius"/>
    </source>
</evidence>
<reference evidence="2" key="1">
    <citation type="submission" date="2020-10" db="EMBL/GenBank/DDBJ databases">
        <authorList>
            <person name="Gilroy R."/>
        </authorList>
    </citation>
    <scope>NUCLEOTIDE SEQUENCE</scope>
    <source>
        <strain evidence="2">CHK184-20233</strain>
    </source>
</reference>
<evidence type="ECO:0000313" key="2">
    <source>
        <dbReference type="EMBL" id="HIR59397.1"/>
    </source>
</evidence>
<evidence type="ECO:0000313" key="3">
    <source>
        <dbReference type="Proteomes" id="UP000824232"/>
    </source>
</evidence>
<dbReference type="AlphaFoldDB" id="A0A9D1DUP1"/>
<feature type="transmembrane region" description="Helical" evidence="1">
    <location>
        <begin position="12"/>
        <end position="32"/>
    </location>
</feature>
<accession>A0A9D1DUP1</accession>
<dbReference type="Proteomes" id="UP000824232">
    <property type="component" value="Unassembled WGS sequence"/>
</dbReference>
<dbReference type="EMBL" id="DVHC01000053">
    <property type="protein sequence ID" value="HIR59397.1"/>
    <property type="molecule type" value="Genomic_DNA"/>
</dbReference>
<dbReference type="InterPro" id="IPR023804">
    <property type="entry name" value="DUF3792_TM"/>
</dbReference>
<keyword evidence="1" id="KW-0812">Transmembrane</keyword>
<feature type="transmembrane region" description="Helical" evidence="1">
    <location>
        <begin position="94"/>
        <end position="115"/>
    </location>
</feature>
<reference evidence="2" key="2">
    <citation type="journal article" date="2021" name="PeerJ">
        <title>Extensive microbial diversity within the chicken gut microbiome revealed by metagenomics and culture.</title>
        <authorList>
            <person name="Gilroy R."/>
            <person name="Ravi A."/>
            <person name="Getino M."/>
            <person name="Pursley I."/>
            <person name="Horton D.L."/>
            <person name="Alikhan N.F."/>
            <person name="Baker D."/>
            <person name="Gharbi K."/>
            <person name="Hall N."/>
            <person name="Watson M."/>
            <person name="Adriaenssens E.M."/>
            <person name="Foster-Nyarko E."/>
            <person name="Jarju S."/>
            <person name="Secka A."/>
            <person name="Antonio M."/>
            <person name="Oren A."/>
            <person name="Chaudhuri R.R."/>
            <person name="La Ragione R."/>
            <person name="Hildebrand F."/>
            <person name="Pallen M.J."/>
        </authorList>
    </citation>
    <scope>NUCLEOTIDE SEQUENCE</scope>
    <source>
        <strain evidence="2">CHK184-20233</strain>
    </source>
</reference>
<comment type="caution">
    <text evidence="2">The sequence shown here is derived from an EMBL/GenBank/DDBJ whole genome shotgun (WGS) entry which is preliminary data.</text>
</comment>
<feature type="transmembrane region" description="Helical" evidence="1">
    <location>
        <begin position="70"/>
        <end position="88"/>
    </location>
</feature>
<proteinExistence type="predicted"/>
<keyword evidence="1" id="KW-0472">Membrane</keyword>
<dbReference type="NCBIfam" id="TIGR04086">
    <property type="entry name" value="TIGR04086_membr"/>
    <property type="match status" value="1"/>
</dbReference>